<evidence type="ECO:0000313" key="2">
    <source>
        <dbReference type="WBParaSite" id="RSKR_0000845500.1"/>
    </source>
</evidence>
<proteinExistence type="predicted"/>
<sequence length="313" mass="35390">MASKTATLNDGNKIPLLGLGTWLSKPGEVKEAVKHALNIGYRHIDCARLYQNENEVGQALEEVFAEGKIKREDVFITTKIWNSYHSKGEAAKCLALSLQELRLQYVDLLLIHWPMGYQEGGTPFPFDASGKKMLYSDVDYTETWQALEEFQAAGKAKSIGVSNFEPHQIERILKIAKVVPAINQVECNIFFQQKALREFCEKHNILVQAYSPLTNPTNPLRKEGDKNILQDEGIIEIASKYGKTPAQIALAFLIHEGIPVIPKSVTATRIEENMNVDNVVFSPEEIQSIRDMDCNFRLVCIKHRDGDHPHFPW</sequence>
<reference evidence="2" key="1">
    <citation type="submission" date="2016-11" db="UniProtKB">
        <authorList>
            <consortium name="WormBaseParasite"/>
        </authorList>
    </citation>
    <scope>IDENTIFICATION</scope>
    <source>
        <strain evidence="2">KR3021</strain>
    </source>
</reference>
<accession>A0AC35U733</accession>
<protein>
    <submittedName>
        <fullName evidence="2">Aldo_ket_red domain-containing protein</fullName>
    </submittedName>
</protein>
<organism evidence="1 2">
    <name type="scientific">Rhabditophanes sp. KR3021</name>
    <dbReference type="NCBI Taxonomy" id="114890"/>
    <lineage>
        <taxon>Eukaryota</taxon>
        <taxon>Metazoa</taxon>
        <taxon>Ecdysozoa</taxon>
        <taxon>Nematoda</taxon>
        <taxon>Chromadorea</taxon>
        <taxon>Rhabditida</taxon>
        <taxon>Tylenchina</taxon>
        <taxon>Panagrolaimomorpha</taxon>
        <taxon>Strongyloidoidea</taxon>
        <taxon>Alloionematidae</taxon>
        <taxon>Rhabditophanes</taxon>
    </lineage>
</organism>
<dbReference type="Proteomes" id="UP000095286">
    <property type="component" value="Unplaced"/>
</dbReference>
<evidence type="ECO:0000313" key="1">
    <source>
        <dbReference type="Proteomes" id="UP000095286"/>
    </source>
</evidence>
<name>A0AC35U733_9BILA</name>
<dbReference type="WBParaSite" id="RSKR_0000845500.1">
    <property type="protein sequence ID" value="RSKR_0000845500.1"/>
    <property type="gene ID" value="RSKR_0000845500"/>
</dbReference>